<evidence type="ECO:0000313" key="3">
    <source>
        <dbReference type="Proteomes" id="UP000184267"/>
    </source>
</evidence>
<feature type="region of interest" description="Disordered" evidence="1">
    <location>
        <begin position="44"/>
        <end position="102"/>
    </location>
</feature>
<feature type="region of interest" description="Disordered" evidence="1">
    <location>
        <begin position="945"/>
        <end position="982"/>
    </location>
</feature>
<feature type="compositionally biased region" description="Pro residues" evidence="1">
    <location>
        <begin position="70"/>
        <end position="92"/>
    </location>
</feature>
<dbReference type="EMBL" id="MNAD01001241">
    <property type="protein sequence ID" value="OJT06904.1"/>
    <property type="molecule type" value="Genomic_DNA"/>
</dbReference>
<dbReference type="STRING" id="154538.A0A1M2VH16"/>
<comment type="caution">
    <text evidence="2">The sequence shown here is derived from an EMBL/GenBank/DDBJ whole genome shotgun (WGS) entry which is preliminary data.</text>
</comment>
<feature type="compositionally biased region" description="Low complexity" evidence="1">
    <location>
        <begin position="381"/>
        <end position="401"/>
    </location>
</feature>
<accession>A0A1M2VH16</accession>
<feature type="region of interest" description="Disordered" evidence="1">
    <location>
        <begin position="126"/>
        <end position="151"/>
    </location>
</feature>
<feature type="compositionally biased region" description="Basic and acidic residues" evidence="1">
    <location>
        <begin position="959"/>
        <end position="971"/>
    </location>
</feature>
<dbReference type="Proteomes" id="UP000184267">
    <property type="component" value="Unassembled WGS sequence"/>
</dbReference>
<evidence type="ECO:0000313" key="2">
    <source>
        <dbReference type="EMBL" id="OJT06904.1"/>
    </source>
</evidence>
<feature type="region of interest" description="Disordered" evidence="1">
    <location>
        <begin position="812"/>
        <end position="836"/>
    </location>
</feature>
<feature type="compositionally biased region" description="Basic and acidic residues" evidence="1">
    <location>
        <begin position="812"/>
        <end position="828"/>
    </location>
</feature>
<dbReference type="InterPro" id="IPR041078">
    <property type="entry name" value="Plavaka"/>
</dbReference>
<sequence length="1281" mass="146184">MLRCPAKNCPKSAADARSLSIHEASCKHLLEGIANTLRKRALEDVEEERARKRARRQENVVMQQEALLPPASPIPPPASPSPPPAPPSPLPIPRTRSGRPARTIRVPKHLVDFLPTTKDDLPVHLADAFPDPPPEPPSRYVSPTVEDAEDPEDAPLPNLFHTPPNVFGLFREYTVEAQRDPEADISLSSVCDAPTLDKGPNHADDPNLQYASLFWLTRDGNDRHDKPSSSLEPSLESVIGPFANKSQFRLYDWFYNASLTKSMADFDDILDVLLSDGFSTSDLAGFSSSSAQKQLDDYEHPKGIFSAADGWREGFVEIPLPKTREKHTSEGTAPKFKVDGIHYRSITEIIRGAAADERFAKQYHWSPHTLFWTPPPPSRSQCSSESLHNSSSSSSSHSSSSPPIRVINDVYNANRMLREFAKIQAQPRNPADDASVEYAIASIMLWSDETHLTSFGSAALWPIYLYLGNLSKYIRGMPTQFAAHHLAYIPSLPDQIRDAYKSEYKTSPSKDVLTFCKRELIQRIWLLLLDEEFMKAYEHGILVTCGDGVVRRIFPRILSYSADYPEKMLLTAIKPLSNHPCPRCLIHHDDLCDAGTPEDAIRRAEVRTDTPKVRRDIARARDLVFKKGVALSSKKLKKKLDSQSLNPIQSAFSTRFAKFGMNFYELFVPDLMHEFELGVWKGTFIHLMRLLSAQGEDTVQEFNQRMRNMPTFGWDKIRKFFDDVSARKQLAARDYEDFLICMIPAFEGLLPLGDNENVLDLLFELANWHALAKLKLHTKVTLDIFRAATEHMTEAMRSFAATTCENYETHELDKEVDARVRREEKKPDGPPPNRQRKVVHFNTLNTPKYHFLPDYPDSIEEIGTTDTTNTQVVSAIIPKTQPSIALTRTHWQGELEHRHVKHFYARTNKIRYALQIAKHQRRAALMRALRQQDDYMPRRLRLQARRDARTKKSAMALAKEPRGQDTDDRAEPPLPPTDPLEHYAISDSRRLPIRLRNWLAMHDADPAVAVSPSFDWCAPRAKLINETQDFIPILREHLLSRLLDPDPNSGRNNIPQYTDQQLDGIEIENDRIYRHKMLRINYTTYDMRRDQDVVNPRTHSDIMMFSPDSDAHPFLYARVIDIFDANVRYTGPGATRSTRRFHRMNFLWVRWLSLDEDKGFQGRRLPRLRFLDSTDSSSNPFGFVDPDEILRAAFIVPAFDFGTTRDLLGPSELARRASDKGEDYNYYYACFFADRDMYMRYLGGGVGHRENGIDVESSKQHALRWTHPRQPEPADGASSED</sequence>
<dbReference type="OMA" id="HMTEAMR"/>
<dbReference type="Pfam" id="PF18759">
    <property type="entry name" value="Plavaka"/>
    <property type="match status" value="1"/>
</dbReference>
<organism evidence="2 3">
    <name type="scientific">Trametes pubescens</name>
    <name type="common">White-rot fungus</name>
    <dbReference type="NCBI Taxonomy" id="154538"/>
    <lineage>
        <taxon>Eukaryota</taxon>
        <taxon>Fungi</taxon>
        <taxon>Dikarya</taxon>
        <taxon>Basidiomycota</taxon>
        <taxon>Agaricomycotina</taxon>
        <taxon>Agaricomycetes</taxon>
        <taxon>Polyporales</taxon>
        <taxon>Polyporaceae</taxon>
        <taxon>Trametes</taxon>
    </lineage>
</organism>
<feature type="non-terminal residue" evidence="2">
    <location>
        <position position="1281"/>
    </location>
</feature>
<feature type="region of interest" description="Disordered" evidence="1">
    <location>
        <begin position="1257"/>
        <end position="1281"/>
    </location>
</feature>
<evidence type="ECO:0000256" key="1">
    <source>
        <dbReference type="SAM" id="MobiDB-lite"/>
    </source>
</evidence>
<feature type="region of interest" description="Disordered" evidence="1">
    <location>
        <begin position="381"/>
        <end position="404"/>
    </location>
</feature>
<protein>
    <submittedName>
        <fullName evidence="2">Uncharacterized protein</fullName>
    </submittedName>
</protein>
<proteinExistence type="predicted"/>
<gene>
    <name evidence="2" type="ORF">TRAPUB_2244</name>
</gene>
<reference evidence="2 3" key="1">
    <citation type="submission" date="2016-10" db="EMBL/GenBank/DDBJ databases">
        <title>Genome sequence of the basidiomycete white-rot fungus Trametes pubescens.</title>
        <authorList>
            <person name="Makela M.R."/>
            <person name="Granchi Z."/>
            <person name="Peng M."/>
            <person name="De Vries R.P."/>
            <person name="Grigoriev I."/>
            <person name="Riley R."/>
            <person name="Hilden K."/>
        </authorList>
    </citation>
    <scope>NUCLEOTIDE SEQUENCE [LARGE SCALE GENOMIC DNA]</scope>
    <source>
        <strain evidence="2 3">FBCC735</strain>
    </source>
</reference>
<name>A0A1M2VH16_TRAPU</name>
<dbReference type="OrthoDB" id="2687259at2759"/>
<keyword evidence="3" id="KW-1185">Reference proteome</keyword>